<comment type="caution">
    <text evidence="1">The sequence shown here is derived from an EMBL/GenBank/DDBJ whole genome shotgun (WGS) entry which is preliminary data.</text>
</comment>
<proteinExistence type="predicted"/>
<sequence>MTSSATETTQIASRDTVVVRGVKKYFGPTRALDGASFSARAGEIHAIVGGNGCGKSTMAKVVSGVLPIDSGTVSILGETPSTPAESRALGISTVYQEVLVADESSIVDNIFMGADHLFTKTLSQERKVSRAAELMEELAGEPVDPHALVGTLPLGLKQWITIARALLSEPKILILDESSAALDFDSTERLFAKMRALRDRGTTILIVTHRIAELVRISDRATVFRDGRDVGILEKADITEKNLLALMTGEDRSGHSATTAPIPKTNERALKARNVAVWRNGRTFDFDLRRGEIVGVAGLDGQGQDAFVRVLAGVIPASNGAVQVASRHGTWSPVRNLPEAVKGKIAYVSGDRKREGIFASLSIFENMVMPLYREKKRGGILGFVDRGPLGTIFKREAENLLIKFGAKEDRITSLSGGNQQKVLIGRGFAMRPDVIILNDPARGIDVGAKTELYKHLRTFAEEGRAVIYLSSEIEEFLGFATRVVVFRDGAPFDAFDGRSLDPKRVLEAMFGQTAGHGLTGPFGLSPHRASGLMPVAAAGDGVRVTVQIPPEIKATLRVGDTLPTFSATPTERFVPLPRSEDKIAPKSIRVVEFDDLGAKRQGSRK</sequence>
<keyword evidence="2" id="KW-1185">Reference proteome</keyword>
<keyword evidence="1" id="KW-0067">ATP-binding</keyword>
<gene>
    <name evidence="1" type="ORF">J2Z19_005257</name>
</gene>
<dbReference type="Proteomes" id="UP000823773">
    <property type="component" value="Unassembled WGS sequence"/>
</dbReference>
<reference evidence="1" key="1">
    <citation type="submission" date="2021-03" db="EMBL/GenBank/DDBJ databases">
        <title>Genomic Encyclopedia of Type Strains, Phase IV (KMG-IV): sequencing the most valuable type-strain genomes for metagenomic binning, comparative biology and taxonomic classification.</title>
        <authorList>
            <person name="Goeker M."/>
        </authorList>
    </citation>
    <scope>NUCLEOTIDE SEQUENCE</scope>
    <source>
        <strain evidence="1">DSM 18131</strain>
    </source>
</reference>
<dbReference type="EMBL" id="JAGGJR010000011">
    <property type="protein sequence ID" value="MBP1875521.1"/>
    <property type="molecule type" value="Genomic_DNA"/>
</dbReference>
<protein>
    <submittedName>
        <fullName evidence="1">Ribose transport system ATP-binding protein</fullName>
    </submittedName>
</protein>
<organism evidence="1 2">
    <name type="scientific">Ensifer adhaerens</name>
    <name type="common">Sinorhizobium morelense</name>
    <dbReference type="NCBI Taxonomy" id="106592"/>
    <lineage>
        <taxon>Bacteria</taxon>
        <taxon>Pseudomonadati</taxon>
        <taxon>Pseudomonadota</taxon>
        <taxon>Alphaproteobacteria</taxon>
        <taxon>Hyphomicrobiales</taxon>
        <taxon>Rhizobiaceae</taxon>
        <taxon>Sinorhizobium/Ensifer group</taxon>
        <taxon>Ensifer</taxon>
    </lineage>
</organism>
<accession>A0ACC5T320</accession>
<keyword evidence="1" id="KW-0547">Nucleotide-binding</keyword>
<evidence type="ECO:0000313" key="2">
    <source>
        <dbReference type="Proteomes" id="UP000823773"/>
    </source>
</evidence>
<name>A0ACC5T320_ENSAD</name>
<evidence type="ECO:0000313" key="1">
    <source>
        <dbReference type="EMBL" id="MBP1875521.1"/>
    </source>
</evidence>